<dbReference type="Gene3D" id="3.90.550.10">
    <property type="entry name" value="Spore Coat Polysaccharide Biosynthesis Protein SpsA, Chain A"/>
    <property type="match status" value="1"/>
</dbReference>
<dbReference type="SUPFAM" id="SSF53448">
    <property type="entry name" value="Nucleotide-diphospho-sugar transferases"/>
    <property type="match status" value="1"/>
</dbReference>
<dbReference type="RefSeq" id="WP_128490144.1">
    <property type="nucleotide sequence ID" value="NZ_JBHLXB010000047.1"/>
</dbReference>
<gene>
    <name evidence="3" type="ORF">EP867_14195</name>
</gene>
<organism evidence="3 4">
    <name type="scientific">Falsigemmobacter intermedius</name>
    <dbReference type="NCBI Taxonomy" id="1553448"/>
    <lineage>
        <taxon>Bacteria</taxon>
        <taxon>Pseudomonadati</taxon>
        <taxon>Pseudomonadota</taxon>
        <taxon>Alphaproteobacteria</taxon>
        <taxon>Rhodobacterales</taxon>
        <taxon>Paracoccaceae</taxon>
        <taxon>Falsigemmobacter</taxon>
    </lineage>
</organism>
<reference evidence="3 4" key="1">
    <citation type="journal article" date="2015" name="Int. J. Syst. Evol. Microbiol.">
        <title>Gemmobacter intermedius sp. nov., isolated from a white stork (Ciconia ciconia).</title>
        <authorList>
            <person name="Kampfer P."/>
            <person name="Jerzak L."/>
            <person name="Wilharm G."/>
            <person name="Golke J."/>
            <person name="Busse H.J."/>
            <person name="Glaeser S.P."/>
        </authorList>
    </citation>
    <scope>NUCLEOTIDE SEQUENCE [LARGE SCALE GENOMIC DNA]</scope>
    <source>
        <strain evidence="3 4">119/4</strain>
    </source>
</reference>
<feature type="domain" description="MobA-like NTP transferase" evidence="2">
    <location>
        <begin position="12"/>
        <end position="169"/>
    </location>
</feature>
<dbReference type="PANTHER" id="PTHR43777">
    <property type="entry name" value="MOLYBDENUM COFACTOR CYTIDYLYLTRANSFERASE"/>
    <property type="match status" value="1"/>
</dbReference>
<evidence type="ECO:0000259" key="2">
    <source>
        <dbReference type="Pfam" id="PF12804"/>
    </source>
</evidence>
<dbReference type="EMBL" id="SBLC01000023">
    <property type="protein sequence ID" value="RWY39497.1"/>
    <property type="molecule type" value="Genomic_DNA"/>
</dbReference>
<dbReference type="AlphaFoldDB" id="A0A444M9C7"/>
<evidence type="ECO:0000313" key="4">
    <source>
        <dbReference type="Proteomes" id="UP000287168"/>
    </source>
</evidence>
<name>A0A444M9C7_9RHOB</name>
<proteinExistence type="predicted"/>
<dbReference type="OrthoDB" id="9779263at2"/>
<dbReference type="Pfam" id="PF12804">
    <property type="entry name" value="NTP_transf_3"/>
    <property type="match status" value="1"/>
</dbReference>
<keyword evidence="4" id="KW-1185">Reference proteome</keyword>
<dbReference type="PANTHER" id="PTHR43777:SF1">
    <property type="entry name" value="MOLYBDENUM COFACTOR CYTIDYLYLTRANSFERASE"/>
    <property type="match status" value="1"/>
</dbReference>
<dbReference type="Proteomes" id="UP000287168">
    <property type="component" value="Unassembled WGS sequence"/>
</dbReference>
<comment type="caution">
    <text evidence="3">The sequence shown here is derived from an EMBL/GenBank/DDBJ whole genome shotgun (WGS) entry which is preliminary data.</text>
</comment>
<dbReference type="InterPro" id="IPR029044">
    <property type="entry name" value="Nucleotide-diphossugar_trans"/>
</dbReference>
<dbReference type="GO" id="GO:0016779">
    <property type="term" value="F:nucleotidyltransferase activity"/>
    <property type="evidence" value="ECO:0007669"/>
    <property type="project" value="UniProtKB-ARBA"/>
</dbReference>
<keyword evidence="1" id="KW-0460">Magnesium</keyword>
<dbReference type="InterPro" id="IPR025877">
    <property type="entry name" value="MobA-like_NTP_Trfase"/>
</dbReference>
<evidence type="ECO:0000256" key="1">
    <source>
        <dbReference type="ARBA" id="ARBA00022842"/>
    </source>
</evidence>
<sequence>MPAALPLILLPAAGASSRMGPLRDKLTEDLDGEPLLRNRTRMALATRCPVLVTLPPDSPARLAALEGLAAEIVFPEAAAEGMSASLRAGAERAARTGRAMMVLPADMPEITLADLQLLLDAFRADPSRIHRGAGADGRPGHPVLLPADLLAEAAQLRGDQGAKPLLRAHAARITLHALPEAHALTDLDTPEAWERWRAGRRNPSAN</sequence>
<keyword evidence="3" id="KW-0808">Transferase</keyword>
<dbReference type="CDD" id="cd04182">
    <property type="entry name" value="GT_2_like_f"/>
    <property type="match status" value="1"/>
</dbReference>
<protein>
    <submittedName>
        <fullName evidence="3">Nucleotidyltransferase family protein</fullName>
    </submittedName>
</protein>
<evidence type="ECO:0000313" key="3">
    <source>
        <dbReference type="EMBL" id="RWY39497.1"/>
    </source>
</evidence>
<accession>A0A444M9C7</accession>